<dbReference type="InterPro" id="IPR011009">
    <property type="entry name" value="Kinase-like_dom_sf"/>
</dbReference>
<accession>A0A6C0CIW8</accession>
<protein>
    <recommendedName>
        <fullName evidence="2">Protein kinase domain-containing protein</fullName>
    </recommendedName>
</protein>
<evidence type="ECO:0008006" key="2">
    <source>
        <dbReference type="Google" id="ProtNLM"/>
    </source>
</evidence>
<dbReference type="SUPFAM" id="SSF56112">
    <property type="entry name" value="Protein kinase-like (PK-like)"/>
    <property type="match status" value="1"/>
</dbReference>
<dbReference type="AlphaFoldDB" id="A0A6C0CIW8"/>
<evidence type="ECO:0000313" key="1">
    <source>
        <dbReference type="EMBL" id="QHT03609.1"/>
    </source>
</evidence>
<reference evidence="1" key="1">
    <citation type="journal article" date="2020" name="Nature">
        <title>Giant virus diversity and host interactions through global metagenomics.</title>
        <authorList>
            <person name="Schulz F."/>
            <person name="Roux S."/>
            <person name="Paez-Espino D."/>
            <person name="Jungbluth S."/>
            <person name="Walsh D.A."/>
            <person name="Denef V.J."/>
            <person name="McMahon K.D."/>
            <person name="Konstantinidis K.T."/>
            <person name="Eloe-Fadrosh E.A."/>
            <person name="Kyrpides N.C."/>
            <person name="Woyke T."/>
        </authorList>
    </citation>
    <scope>NUCLEOTIDE SEQUENCE</scope>
    <source>
        <strain evidence="1">GVMAG-M-3300021079-18</strain>
    </source>
</reference>
<organism evidence="1">
    <name type="scientific">viral metagenome</name>
    <dbReference type="NCBI Taxonomy" id="1070528"/>
    <lineage>
        <taxon>unclassified sequences</taxon>
        <taxon>metagenomes</taxon>
        <taxon>organismal metagenomes</taxon>
    </lineage>
</organism>
<sequence>MSTLVLCSKKGDFNESSVLLSEVTYESDLDSFDGDEFEHVVVTCDVSKWENAEWYKISSALTKSGMLYVKKSKTLDFFTVFRFLGDYFVPWQETESYHILMRCLTLGPEIVRPEVIAELMKEEDSLDRLFENSHVTKICLRLDAILREEEVNNRNIDAEPSDRYIGGGSEGSVYQINDWWSGVVIKVIQNVEMREGKPYNGKYTTSIFTEVYGASLLSRLLDSTSDDGFLYHVQRYAGFFTCGEDKQHNNLYLLSEKMEGDIAHFCTVAKSMQELKVILWQCIFTLVCLNKLEYYHNDPSAENFLYRRVPHDEIYEGTKVGSSESWTYKLSDEIGEREWKLPNIELVAKITDFGYLTHLRKPILFTTENRGIHRDERTPQGYNDVNFFLMSLFMRAYSEYGMKFKFDLDPLFDEWFRILGINVDNLSAGIGFINELKQLGIIYDTKDFTSRYDSWDPLRLLDGEFFADILLK</sequence>
<name>A0A6C0CIW8_9ZZZZ</name>
<dbReference type="EMBL" id="MN739414">
    <property type="protein sequence ID" value="QHT03609.1"/>
    <property type="molecule type" value="Genomic_DNA"/>
</dbReference>
<proteinExistence type="predicted"/>